<dbReference type="Proteomes" id="UP000192936">
    <property type="component" value="Unassembled WGS sequence"/>
</dbReference>
<evidence type="ECO:0000313" key="3">
    <source>
        <dbReference type="Proteomes" id="UP000192936"/>
    </source>
</evidence>
<dbReference type="RefSeq" id="WP_085084307.1">
    <property type="nucleotide sequence ID" value="NZ_FXAK01000002.1"/>
</dbReference>
<organism evidence="2 3">
    <name type="scientific">Azospirillum oryzae</name>
    <dbReference type="NCBI Taxonomy" id="286727"/>
    <lineage>
        <taxon>Bacteria</taxon>
        <taxon>Pseudomonadati</taxon>
        <taxon>Pseudomonadota</taxon>
        <taxon>Alphaproteobacteria</taxon>
        <taxon>Rhodospirillales</taxon>
        <taxon>Azospirillaceae</taxon>
        <taxon>Azospirillum</taxon>
    </lineage>
</organism>
<dbReference type="EMBL" id="FXAK01000002">
    <property type="protein sequence ID" value="SMF35294.1"/>
    <property type="molecule type" value="Genomic_DNA"/>
</dbReference>
<protein>
    <submittedName>
        <fullName evidence="2">Plasmid replication initiator protein</fullName>
    </submittedName>
</protein>
<evidence type="ECO:0000313" key="2">
    <source>
        <dbReference type="EMBL" id="SMF35294.1"/>
    </source>
</evidence>
<dbReference type="STRING" id="286727.SAMN02982917_1784"/>
<name>A0A1X7EK73_9PROT</name>
<dbReference type="Pfam" id="PF10134">
    <property type="entry name" value="RPA"/>
    <property type="match status" value="1"/>
</dbReference>
<accession>A0A1X7EK73</accession>
<gene>
    <name evidence="2" type="ORF">SAMN02982917_1784</name>
</gene>
<feature type="region of interest" description="Disordered" evidence="1">
    <location>
        <begin position="268"/>
        <end position="298"/>
    </location>
</feature>
<reference evidence="2 3" key="1">
    <citation type="submission" date="2017-04" db="EMBL/GenBank/DDBJ databases">
        <authorList>
            <person name="Afonso C.L."/>
            <person name="Miller P.J."/>
            <person name="Scott M.A."/>
            <person name="Spackman E."/>
            <person name="Goraichik I."/>
            <person name="Dimitrov K.M."/>
            <person name="Suarez D.L."/>
            <person name="Swayne D.E."/>
        </authorList>
    </citation>
    <scope>NUCLEOTIDE SEQUENCE [LARGE SCALE GENOMIC DNA]</scope>
    <source>
        <strain evidence="2 3">A2P</strain>
    </source>
</reference>
<evidence type="ECO:0000256" key="1">
    <source>
        <dbReference type="SAM" id="MobiDB-lite"/>
    </source>
</evidence>
<sequence>MDRHFLSPPKPPALRDMADLMVWPWFSLAKTPRRLPIVFEQGDVAIHVEPTGELGLATIWDADLLLWAASRWTDTLDAGRTPDRRLEVSPYRLLRDLGRGTGRHDYALLRAALNRLAATRVETTLRAGDPKRPARFRWLECWEPGKDGVVLTLPDWLFAAVCERRVLTLDPGYLGLTGGLARWLYRLVRKMGGRQQGGGAIGLRRLHARSGSPARYANFVVGVRRIVAAGLPGYRLSIVRTGGEDRLLFSRECTAANLSTPACGQGVNAVGTSPSDRLGTSAPPVAGERAPDSESTPWPALPIRPYNIYNLNNNRIMAADSKTPLPVDKSLREGEAGS</sequence>
<dbReference type="OrthoDB" id="581589at2"/>
<proteinExistence type="predicted"/>
<dbReference type="AlphaFoldDB" id="A0A1X7EK73"/>
<dbReference type="InterPro" id="IPR018777">
    <property type="entry name" value="Replication_initiator_prot_A"/>
</dbReference>